<dbReference type="EMBL" id="JAKNFS010000005">
    <property type="protein sequence ID" value="MCG4764744.1"/>
    <property type="molecule type" value="Genomic_DNA"/>
</dbReference>
<evidence type="ECO:0000259" key="1">
    <source>
        <dbReference type="Pfam" id="PF01965"/>
    </source>
</evidence>
<dbReference type="PANTHER" id="PTHR48094:SF12">
    <property type="entry name" value="PARKINSON DISEASE PROTEIN 7 HOMOLOG"/>
    <property type="match status" value="1"/>
</dbReference>
<evidence type="ECO:0000313" key="6">
    <source>
        <dbReference type="Proteomes" id="UP000095709"/>
    </source>
</evidence>
<gene>
    <name evidence="2" type="primary">yajL</name>
    <name evidence="2" type="ORF">ERS852406_01082</name>
    <name evidence="3" type="ORF">ERS852498_00938</name>
    <name evidence="4" type="ORF">L0N21_04330</name>
</gene>
<evidence type="ECO:0000313" key="5">
    <source>
        <dbReference type="Proteomes" id="UP000095706"/>
    </source>
</evidence>
<dbReference type="Proteomes" id="UP000095706">
    <property type="component" value="Unassembled WGS sequence"/>
</dbReference>
<dbReference type="InterPro" id="IPR050325">
    <property type="entry name" value="Prot/Nucl_acid_deglycase"/>
</dbReference>
<evidence type="ECO:0000313" key="3">
    <source>
        <dbReference type="EMBL" id="CUO97447.1"/>
    </source>
</evidence>
<organism evidence="2 5">
    <name type="scientific">Fusicatenibacter saccharivorans</name>
    <dbReference type="NCBI Taxonomy" id="1150298"/>
    <lineage>
        <taxon>Bacteria</taxon>
        <taxon>Bacillati</taxon>
        <taxon>Bacillota</taxon>
        <taxon>Clostridia</taxon>
        <taxon>Lachnospirales</taxon>
        <taxon>Lachnospiraceae</taxon>
        <taxon>Fusicatenibacter</taxon>
    </lineage>
</organism>
<dbReference type="InterPro" id="IPR002818">
    <property type="entry name" value="DJ-1/PfpI"/>
</dbReference>
<reference evidence="4" key="2">
    <citation type="submission" date="2022-01" db="EMBL/GenBank/DDBJ databases">
        <title>Collection of gut derived symbiotic bacterial strains cultured from healthy donors.</title>
        <authorList>
            <person name="Lin H."/>
            <person name="Kohout C."/>
            <person name="Waligurski E."/>
            <person name="Pamer E.G."/>
        </authorList>
    </citation>
    <scope>NUCLEOTIDE SEQUENCE</scope>
    <source>
        <strain evidence="4">DFI.5.49</strain>
    </source>
</reference>
<dbReference type="GO" id="GO:0005737">
    <property type="term" value="C:cytoplasm"/>
    <property type="evidence" value="ECO:0007669"/>
    <property type="project" value="TreeGrafter"/>
</dbReference>
<dbReference type="EMBL" id="CZAL01000004">
    <property type="protein sequence ID" value="CUO97447.1"/>
    <property type="molecule type" value="Genomic_DNA"/>
</dbReference>
<dbReference type="CDD" id="cd03135">
    <property type="entry name" value="GATase1_DJ-1"/>
    <property type="match status" value="1"/>
</dbReference>
<reference evidence="5 6" key="1">
    <citation type="submission" date="2015-09" db="EMBL/GenBank/DDBJ databases">
        <authorList>
            <consortium name="Pathogen Informatics"/>
        </authorList>
    </citation>
    <scope>NUCLEOTIDE SEQUENCE [LARGE SCALE GENOMIC DNA]</scope>
    <source>
        <strain evidence="2 5">2789STDY5608849</strain>
        <strain evidence="3 6">2789STDY5834885</strain>
    </source>
</reference>
<dbReference type="SUPFAM" id="SSF52317">
    <property type="entry name" value="Class I glutamine amidotransferase-like"/>
    <property type="match status" value="1"/>
</dbReference>
<dbReference type="AlphaFoldDB" id="A0A174BP21"/>
<dbReference type="OrthoDB" id="9800516at2"/>
<dbReference type="Proteomes" id="UP001199915">
    <property type="component" value="Unassembled WGS sequence"/>
</dbReference>
<evidence type="ECO:0000313" key="4">
    <source>
        <dbReference type="EMBL" id="MCG4764744.1"/>
    </source>
</evidence>
<protein>
    <submittedName>
        <fullName evidence="2">Chaperone protein YajL</fullName>
    </submittedName>
    <submittedName>
        <fullName evidence="4">DJ-1/PfpI family protein</fullName>
    </submittedName>
</protein>
<dbReference type="NCBIfam" id="TIGR01383">
    <property type="entry name" value="not_thiJ"/>
    <property type="match status" value="1"/>
</dbReference>
<sequence length="183" mass="19430">MAKIYVFLADGCEEIEALTPVDLLRRAGEDVCTVSIMGRKEVTGSHKITILADETIEEGEFDDGDMLVLPGGMPGTLNLAGNETLAALIRSYDDQGKKLAAICAAPSILGVMGILKDKNAVCFPGFEEKLAGANVLDVPAVTDKNVTTGRGMGAATDFALELIRVLQGEDKAKEMAEKIVFHC</sequence>
<dbReference type="STRING" id="1150298.ERS852406_01082"/>
<name>A0A174BP21_9FIRM</name>
<dbReference type="Proteomes" id="UP000095709">
    <property type="component" value="Unassembled WGS sequence"/>
</dbReference>
<dbReference type="EMBL" id="CYYV01000005">
    <property type="protein sequence ID" value="CUO01450.1"/>
    <property type="molecule type" value="Genomic_DNA"/>
</dbReference>
<dbReference type="InterPro" id="IPR029062">
    <property type="entry name" value="Class_I_gatase-like"/>
</dbReference>
<dbReference type="InterPro" id="IPR006287">
    <property type="entry name" value="DJ-1"/>
</dbReference>
<feature type="domain" description="DJ-1/PfpI" evidence="1">
    <location>
        <begin position="3"/>
        <end position="164"/>
    </location>
</feature>
<dbReference type="Gene3D" id="3.40.50.880">
    <property type="match status" value="1"/>
</dbReference>
<dbReference type="PANTHER" id="PTHR48094">
    <property type="entry name" value="PROTEIN/NUCLEIC ACID DEGLYCASE DJ-1-RELATED"/>
    <property type="match status" value="1"/>
</dbReference>
<dbReference type="Pfam" id="PF01965">
    <property type="entry name" value="DJ-1_PfpI"/>
    <property type="match status" value="1"/>
</dbReference>
<accession>A0A174BP21</accession>
<evidence type="ECO:0000313" key="2">
    <source>
        <dbReference type="EMBL" id="CUO01450.1"/>
    </source>
</evidence>
<proteinExistence type="predicted"/>
<dbReference type="RefSeq" id="WP_055219893.1">
    <property type="nucleotide sequence ID" value="NZ_CAXSRP010000003.1"/>
</dbReference>